<comment type="caution">
    <text evidence="7">The sequence shown here is derived from an EMBL/GenBank/DDBJ whole genome shotgun (WGS) entry which is preliminary data.</text>
</comment>
<evidence type="ECO:0000256" key="6">
    <source>
        <dbReference type="SAM" id="Phobius"/>
    </source>
</evidence>
<keyword evidence="4 6" id="KW-1133">Transmembrane helix</keyword>
<organism evidence="7">
    <name type="scientific">Thermus islandicus</name>
    <dbReference type="NCBI Taxonomy" id="540988"/>
    <lineage>
        <taxon>Bacteria</taxon>
        <taxon>Thermotogati</taxon>
        <taxon>Deinococcota</taxon>
        <taxon>Deinococci</taxon>
        <taxon>Thermales</taxon>
        <taxon>Thermaceae</taxon>
        <taxon>Thermus</taxon>
    </lineage>
</organism>
<evidence type="ECO:0000256" key="2">
    <source>
        <dbReference type="ARBA" id="ARBA00022475"/>
    </source>
</evidence>
<feature type="transmembrane region" description="Helical" evidence="6">
    <location>
        <begin position="193"/>
        <end position="210"/>
    </location>
</feature>
<proteinExistence type="predicted"/>
<dbReference type="GO" id="GO:0005436">
    <property type="term" value="F:sodium:phosphate symporter activity"/>
    <property type="evidence" value="ECO:0007669"/>
    <property type="project" value="InterPro"/>
</dbReference>
<name>A0A7C2FWY5_9DEIN</name>
<evidence type="ECO:0000256" key="1">
    <source>
        <dbReference type="ARBA" id="ARBA00004651"/>
    </source>
</evidence>
<dbReference type="GO" id="GO:0005886">
    <property type="term" value="C:plasma membrane"/>
    <property type="evidence" value="ECO:0007669"/>
    <property type="project" value="UniProtKB-SubCell"/>
</dbReference>
<reference evidence="7" key="1">
    <citation type="journal article" date="2020" name="mSystems">
        <title>Genome- and Community-Level Interaction Insights into Carbon Utilization and Element Cycling Functions of Hydrothermarchaeota in Hydrothermal Sediment.</title>
        <authorList>
            <person name="Zhou Z."/>
            <person name="Liu Y."/>
            <person name="Xu W."/>
            <person name="Pan J."/>
            <person name="Luo Z.H."/>
            <person name="Li M."/>
        </authorList>
    </citation>
    <scope>NUCLEOTIDE SEQUENCE [LARGE SCALE GENOMIC DNA]</scope>
    <source>
        <strain evidence="7">SpSt-246</strain>
    </source>
</reference>
<accession>A0A7C2FWY5</accession>
<dbReference type="InterPro" id="IPR038078">
    <property type="entry name" value="PhoU-like_sf"/>
</dbReference>
<feature type="transmembrane region" description="Helical" evidence="6">
    <location>
        <begin position="157"/>
        <end position="181"/>
    </location>
</feature>
<feature type="transmembrane region" description="Helical" evidence="6">
    <location>
        <begin position="73"/>
        <end position="94"/>
    </location>
</feature>
<keyword evidence="5 6" id="KW-0472">Membrane</keyword>
<sequence length="497" mass="52851">MEALGVLALFYLGTLLLTEGAGELLGPRGRRLLSRFRGFPLGLVGLLLGVASGSGTGLSLLGRGLLQAGVLSLYEAALLALGGTLGATGVVAVAGLGNRALAFGALSLALLWEVATRGKSPGAGRLLYGIGLLFLGLELAHEAALGLGPWLPRLPGWLLFLTGFLLAYGVGSANLVALLALGLARAGVDPGHTLALVLGGGVGCTGPLLFRPTPEGLRLGLLLLVHRLALALPLLFLPSPGPFWAHVGYHALAFLTFPLSFPLLRQLTAHLLPLPRALGPKYLRLEALGDPLLARGLALREIARIGDAARSVLEGAWRALNREAGREADLVPLEEKVDRLSREVLVYAAQLPEDALALPLLKAASELEHLADLSKRALRKAERLWAQGLTFSPEGRQELAQLAQATLERLERALTALATGDRALAQEVERQHPELLARLEASRQAHLQRLRHREESRASTLTHLDLLLLVEELNEGVNRLAHLVGELKPPVGGDDRR</sequence>
<feature type="transmembrane region" description="Helical" evidence="6">
    <location>
        <begin position="127"/>
        <end position="151"/>
    </location>
</feature>
<dbReference type="Pfam" id="PF02690">
    <property type="entry name" value="Na_Pi_cotrans"/>
    <property type="match status" value="1"/>
</dbReference>
<dbReference type="SUPFAM" id="SSF109755">
    <property type="entry name" value="PhoU-like"/>
    <property type="match status" value="1"/>
</dbReference>
<dbReference type="AlphaFoldDB" id="A0A7C2FWY5"/>
<protein>
    <submittedName>
        <fullName evidence="7">Na/Pi cotransporter family protein</fullName>
    </submittedName>
</protein>
<gene>
    <name evidence="7" type="ORF">ENP73_08050</name>
</gene>
<dbReference type="Gene3D" id="1.20.58.220">
    <property type="entry name" value="Phosphate transport system protein phou homolog 2, domain 2"/>
    <property type="match status" value="1"/>
</dbReference>
<evidence type="ECO:0000256" key="4">
    <source>
        <dbReference type="ARBA" id="ARBA00022989"/>
    </source>
</evidence>
<keyword evidence="2" id="KW-1003">Cell membrane</keyword>
<evidence type="ECO:0000256" key="5">
    <source>
        <dbReference type="ARBA" id="ARBA00023136"/>
    </source>
</evidence>
<feature type="transmembrane region" description="Helical" evidence="6">
    <location>
        <begin position="38"/>
        <end position="61"/>
    </location>
</feature>
<evidence type="ECO:0000313" key="7">
    <source>
        <dbReference type="EMBL" id="HEH82905.1"/>
    </source>
</evidence>
<dbReference type="InterPro" id="IPR003841">
    <property type="entry name" value="Na/Pi_transpt"/>
</dbReference>
<keyword evidence="3 6" id="KW-0812">Transmembrane</keyword>
<comment type="subcellular location">
    <subcellularLocation>
        <location evidence="1">Cell membrane</location>
        <topology evidence="1">Multi-pass membrane protein</topology>
    </subcellularLocation>
</comment>
<evidence type="ECO:0000256" key="3">
    <source>
        <dbReference type="ARBA" id="ARBA00022692"/>
    </source>
</evidence>
<dbReference type="EMBL" id="DSKL01000313">
    <property type="protein sequence ID" value="HEH82905.1"/>
    <property type="molecule type" value="Genomic_DNA"/>
</dbReference>
<dbReference type="GO" id="GO:0044341">
    <property type="term" value="P:sodium-dependent phosphate transport"/>
    <property type="evidence" value="ECO:0007669"/>
    <property type="project" value="InterPro"/>
</dbReference>